<dbReference type="AlphaFoldDB" id="A0A8J8TBL2"/>
<dbReference type="InterPro" id="IPR013561">
    <property type="entry name" value="FilR1_middle_dom"/>
</dbReference>
<comment type="caution">
    <text evidence="4">The sequence shown here is derived from an EMBL/GenBank/DDBJ whole genome shotgun (WGS) entry which is preliminary data.</text>
</comment>
<dbReference type="Pfam" id="PF25213">
    <property type="entry name" value="HVO_A0261_N"/>
    <property type="match status" value="1"/>
</dbReference>
<dbReference type="Pfam" id="PF08350">
    <property type="entry name" value="FilR1_middle"/>
    <property type="match status" value="1"/>
</dbReference>
<evidence type="ECO:0000259" key="3">
    <source>
        <dbReference type="Pfam" id="PF25213"/>
    </source>
</evidence>
<dbReference type="Proteomes" id="UP000705823">
    <property type="component" value="Unassembled WGS sequence"/>
</dbReference>
<dbReference type="InterPro" id="IPR036388">
    <property type="entry name" value="WH-like_DNA-bd_sf"/>
</dbReference>
<feature type="region of interest" description="Disordered" evidence="1">
    <location>
        <begin position="251"/>
        <end position="272"/>
    </location>
</feature>
<gene>
    <name evidence="4" type="ORF">EGH24_07940</name>
</gene>
<keyword evidence="5" id="KW-1185">Reference proteome</keyword>
<reference evidence="4" key="1">
    <citation type="submission" date="2019-02" db="EMBL/GenBank/DDBJ databases">
        <title>Halonotius sp. a new haloarchaeum isolated from saline soil.</title>
        <authorList>
            <person name="Duran-Viseras A."/>
            <person name="Sanchez-Porro C."/>
            <person name="Ventosa A."/>
        </authorList>
    </citation>
    <scope>NUCLEOTIDE SEQUENCE</scope>
    <source>
        <strain evidence="4">F15B</strain>
    </source>
</reference>
<evidence type="ECO:0000313" key="5">
    <source>
        <dbReference type="Proteomes" id="UP000705823"/>
    </source>
</evidence>
<dbReference type="SUPFAM" id="SSF46785">
    <property type="entry name" value="Winged helix' DNA-binding domain"/>
    <property type="match status" value="1"/>
</dbReference>
<evidence type="ECO:0000313" key="4">
    <source>
        <dbReference type="EMBL" id="TQQ81067.1"/>
    </source>
</evidence>
<sequence length="272" mass="28800">MVTTDPADVLSTLIQREPVLYAVDVTGCDKREVTEAVSTSRSTVDRSIRELEDAGLVTRSADGYRRTLLGELLLSEYYRFKSQTAELLSAGEVFADLPPKMDIDPAMLDGATIITATQATPHQPVSSLCSLLTDATGVQLLCPAVFPQLIEACTTATEGANRAEIVVTDPVVSALVSTYSETLNALREAGADLQLLETTPPHGFVVADQPTGTKAGLLIVDDSGARALIKNSSPDAVEWVRSRLDHWTTEATAVSSSAAGGESTTAEESTTD</sequence>
<proteinExistence type="predicted"/>
<dbReference type="EMBL" id="RKLU01000003">
    <property type="protein sequence ID" value="TQQ81067.1"/>
    <property type="molecule type" value="Genomic_DNA"/>
</dbReference>
<dbReference type="InterPro" id="IPR057527">
    <property type="entry name" value="HVO_A0261-like_N"/>
</dbReference>
<dbReference type="Gene3D" id="1.10.10.10">
    <property type="entry name" value="Winged helix-like DNA-binding domain superfamily/Winged helix DNA-binding domain"/>
    <property type="match status" value="1"/>
</dbReference>
<protein>
    <submittedName>
        <fullName evidence="4">Uncharacterized protein</fullName>
    </submittedName>
</protein>
<dbReference type="InterPro" id="IPR036390">
    <property type="entry name" value="WH_DNA-bd_sf"/>
</dbReference>
<dbReference type="OrthoDB" id="11410at2157"/>
<evidence type="ECO:0000256" key="1">
    <source>
        <dbReference type="SAM" id="MobiDB-lite"/>
    </source>
</evidence>
<accession>A0A8J8TBL2</accession>
<name>A0A8J8TBL2_9EURY</name>
<feature type="domain" description="HVO-A0261-like N-terminal" evidence="3">
    <location>
        <begin position="7"/>
        <end position="82"/>
    </location>
</feature>
<feature type="domain" description="Methanogenesis regulatory protein FilR1 middle" evidence="2">
    <location>
        <begin position="121"/>
        <end position="248"/>
    </location>
</feature>
<organism evidence="4 5">
    <name type="scientific">Halonotius terrestris</name>
    <dbReference type="NCBI Taxonomy" id="2487750"/>
    <lineage>
        <taxon>Archaea</taxon>
        <taxon>Methanobacteriati</taxon>
        <taxon>Methanobacteriota</taxon>
        <taxon>Stenosarchaea group</taxon>
        <taxon>Halobacteria</taxon>
        <taxon>Halobacteriales</taxon>
        <taxon>Haloferacaceae</taxon>
        <taxon>Halonotius</taxon>
    </lineage>
</organism>
<dbReference type="RefSeq" id="WP_142979629.1">
    <property type="nucleotide sequence ID" value="NZ_RKLU01000003.1"/>
</dbReference>
<evidence type="ECO:0000259" key="2">
    <source>
        <dbReference type="Pfam" id="PF08350"/>
    </source>
</evidence>